<evidence type="ECO:0000313" key="5">
    <source>
        <dbReference type="Proteomes" id="UP001595548"/>
    </source>
</evidence>
<keyword evidence="1" id="KW-0732">Signal</keyword>
<reference evidence="5" key="1">
    <citation type="journal article" date="2019" name="Int. J. Syst. Evol. Microbiol.">
        <title>The Global Catalogue of Microorganisms (GCM) 10K type strain sequencing project: providing services to taxonomists for standard genome sequencing and annotation.</title>
        <authorList>
            <consortium name="The Broad Institute Genomics Platform"/>
            <consortium name="The Broad Institute Genome Sequencing Center for Infectious Disease"/>
            <person name="Wu L."/>
            <person name="Ma J."/>
        </authorList>
    </citation>
    <scope>NUCLEOTIDE SEQUENCE [LARGE SCALE GENOMIC DNA]</scope>
    <source>
        <strain evidence="5">KCTC 52141</strain>
    </source>
</reference>
<evidence type="ECO:0000313" key="4">
    <source>
        <dbReference type="EMBL" id="MFC3156314.1"/>
    </source>
</evidence>
<name>A0ABV7HR12_9GAMM</name>
<dbReference type="Proteomes" id="UP001595548">
    <property type="component" value="Unassembled WGS sequence"/>
</dbReference>
<dbReference type="InterPro" id="IPR010502">
    <property type="entry name" value="Carb-bd_dom_fam9"/>
</dbReference>
<organism evidence="4 5">
    <name type="scientific">Gilvimarinus japonicus</name>
    <dbReference type="NCBI Taxonomy" id="1796469"/>
    <lineage>
        <taxon>Bacteria</taxon>
        <taxon>Pseudomonadati</taxon>
        <taxon>Pseudomonadota</taxon>
        <taxon>Gammaproteobacteria</taxon>
        <taxon>Cellvibrionales</taxon>
        <taxon>Cellvibrionaceae</taxon>
        <taxon>Gilvimarinus</taxon>
    </lineage>
</organism>
<dbReference type="PROSITE" id="PS51257">
    <property type="entry name" value="PROKAR_LIPOPROTEIN"/>
    <property type="match status" value="1"/>
</dbReference>
<dbReference type="Gene3D" id="2.60.40.1190">
    <property type="match status" value="1"/>
</dbReference>
<feature type="domain" description="Carbohydrate-binding" evidence="3">
    <location>
        <begin position="443"/>
        <end position="583"/>
    </location>
</feature>
<evidence type="ECO:0000259" key="3">
    <source>
        <dbReference type="Pfam" id="PF06452"/>
    </source>
</evidence>
<dbReference type="InterPro" id="IPR004843">
    <property type="entry name" value="Calcineurin-like_PHP"/>
</dbReference>
<proteinExistence type="predicted"/>
<dbReference type="RefSeq" id="WP_382417493.1">
    <property type="nucleotide sequence ID" value="NZ_AP031500.1"/>
</dbReference>
<sequence length="632" mass="71045">MSAFSTRHLPALLWSLIACVASVQAWAHGSDEHNHDPTDSTAEFVQIHASDVVNPWTHLSFNNDPNAFQFAIVTDRTGGLRPGVFSQAVDKLNLLQPEFVVSVGDLIEGYTEDRAQLATEWNEFDSMVKRLAMPFFYLPGNHDYTNPVMADVWRERYGASYYHFVYRDVLFVMLNSNDGGSTHTMSGEQIDWLKGVLKANPEPKWTLVFTHAPLWDRDEQDRWSEVDALLESRHYTVFAGHHHRYVKTERKGHKYFTLATTGGISSMRGTRFGEFDHVVWVTMSDDGPIIANLLLDGIWDENVRTAQMRDNQNNMIDKGRLSAPALLHRGNFTEGTAELRFTNDSDIPYTVTTTARANQGFSVISDSPQTLTVPPNEVRTIPVALKSSKPASGNHNAAHVDWQLEYKDGDTPITYDGSRTIAVSREYPIKPIADIELDGKLTEWQGHEFFNAADNQYFQAENWSGLSDADFSWSVAESGKFLVLALKITDDTLVRNDSEIIWSQDAMLITLDARPKSRRLLKQTYDNRVPGERYIVLQPTANGFVSALKGTPKVPDSVRQKVVLTDSGYTAEIAIPFSLLDADHGSEWDGVRLNVLLRDVDPNEPGMVGREWLSAWGYETTVAGSGSFYRLE</sequence>
<keyword evidence="5" id="KW-1185">Reference proteome</keyword>
<dbReference type="EMBL" id="JBHRTL010000030">
    <property type="protein sequence ID" value="MFC3156314.1"/>
    <property type="molecule type" value="Genomic_DNA"/>
</dbReference>
<dbReference type="PANTHER" id="PTHR43143">
    <property type="entry name" value="METALLOPHOSPHOESTERASE, CALCINEURIN SUPERFAMILY"/>
    <property type="match status" value="1"/>
</dbReference>
<protein>
    <submittedName>
        <fullName evidence="4">Metallophosphoesterase</fullName>
    </submittedName>
</protein>
<evidence type="ECO:0000256" key="1">
    <source>
        <dbReference type="SAM" id="SignalP"/>
    </source>
</evidence>
<gene>
    <name evidence="4" type="ORF">ACFOEB_13970</name>
</gene>
<dbReference type="Pfam" id="PF00149">
    <property type="entry name" value="Metallophos"/>
    <property type="match status" value="1"/>
</dbReference>
<comment type="caution">
    <text evidence="4">The sequence shown here is derived from an EMBL/GenBank/DDBJ whole genome shotgun (WGS) entry which is preliminary data.</text>
</comment>
<feature type="signal peptide" evidence="1">
    <location>
        <begin position="1"/>
        <end position="27"/>
    </location>
</feature>
<dbReference type="InterPro" id="IPR051918">
    <property type="entry name" value="STPP_CPPED1"/>
</dbReference>
<dbReference type="SUPFAM" id="SSF49344">
    <property type="entry name" value="CBD9-like"/>
    <property type="match status" value="1"/>
</dbReference>
<dbReference type="InterPro" id="IPR029052">
    <property type="entry name" value="Metallo-depent_PP-like"/>
</dbReference>
<evidence type="ECO:0000259" key="2">
    <source>
        <dbReference type="Pfam" id="PF00149"/>
    </source>
</evidence>
<dbReference type="Pfam" id="PF06452">
    <property type="entry name" value="CBM9_1"/>
    <property type="match status" value="1"/>
</dbReference>
<dbReference type="SUPFAM" id="SSF56300">
    <property type="entry name" value="Metallo-dependent phosphatases"/>
    <property type="match status" value="1"/>
</dbReference>
<dbReference type="Gene3D" id="3.60.21.10">
    <property type="match status" value="1"/>
</dbReference>
<feature type="domain" description="Calcineurin-like phosphoesterase" evidence="2">
    <location>
        <begin position="82"/>
        <end position="245"/>
    </location>
</feature>
<feature type="chain" id="PRO_5046909607" evidence="1">
    <location>
        <begin position="28"/>
        <end position="632"/>
    </location>
</feature>
<accession>A0ABV7HR12</accession>
<dbReference type="PANTHER" id="PTHR43143:SF1">
    <property type="entry name" value="SERINE_THREONINE-PROTEIN PHOSPHATASE CPPED1"/>
    <property type="match status" value="1"/>
</dbReference>